<evidence type="ECO:0000256" key="3">
    <source>
        <dbReference type="ARBA" id="ARBA00022839"/>
    </source>
</evidence>
<dbReference type="EMBL" id="MEZZ01000038">
    <property type="protein sequence ID" value="OGD68204.1"/>
    <property type="molecule type" value="Genomic_DNA"/>
</dbReference>
<dbReference type="GO" id="GO:0003676">
    <property type="term" value="F:nucleic acid binding"/>
    <property type="evidence" value="ECO:0007669"/>
    <property type="project" value="InterPro"/>
</dbReference>
<proteinExistence type="predicted"/>
<comment type="caution">
    <text evidence="5">The sequence shown here is derived from an EMBL/GenBank/DDBJ whole genome shotgun (WGS) entry which is preliminary data.</text>
</comment>
<dbReference type="InterPro" id="IPR013520">
    <property type="entry name" value="Ribonucl_H"/>
</dbReference>
<dbReference type="InterPro" id="IPR036397">
    <property type="entry name" value="RNaseH_sf"/>
</dbReference>
<dbReference type="Gene3D" id="3.30.420.10">
    <property type="entry name" value="Ribonuclease H-like superfamily/Ribonuclease H"/>
    <property type="match status" value="1"/>
</dbReference>
<dbReference type="SUPFAM" id="SSF53098">
    <property type="entry name" value="Ribonuclease H-like"/>
    <property type="match status" value="1"/>
</dbReference>
<evidence type="ECO:0000313" key="5">
    <source>
        <dbReference type="EMBL" id="OGD68204.1"/>
    </source>
</evidence>
<dbReference type="PANTHER" id="PTHR30231">
    <property type="entry name" value="DNA POLYMERASE III SUBUNIT EPSILON"/>
    <property type="match status" value="1"/>
</dbReference>
<dbReference type="Pfam" id="PF20600">
    <property type="entry name" value="ExoX-like_C"/>
    <property type="match status" value="1"/>
</dbReference>
<dbReference type="InterPro" id="IPR046768">
    <property type="entry name" value="ExoX-like_C"/>
</dbReference>
<evidence type="ECO:0000259" key="4">
    <source>
        <dbReference type="SMART" id="SM00479"/>
    </source>
</evidence>
<dbReference type="AlphaFoldDB" id="A0A1F5ELV5"/>
<dbReference type="InterPro" id="IPR012337">
    <property type="entry name" value="RNaseH-like_sf"/>
</dbReference>
<keyword evidence="3" id="KW-0269">Exonuclease</keyword>
<accession>A0A1F5ELV5</accession>
<feature type="domain" description="Exonuclease" evidence="4">
    <location>
        <begin position="17"/>
        <end position="178"/>
    </location>
</feature>
<reference evidence="5 6" key="1">
    <citation type="journal article" date="2016" name="Nat. Commun.">
        <title>Thousands of microbial genomes shed light on interconnected biogeochemical processes in an aquifer system.</title>
        <authorList>
            <person name="Anantharaman K."/>
            <person name="Brown C.T."/>
            <person name="Hug L.A."/>
            <person name="Sharon I."/>
            <person name="Castelle C.J."/>
            <person name="Probst A.J."/>
            <person name="Thomas B.C."/>
            <person name="Singh A."/>
            <person name="Wilkins M.J."/>
            <person name="Karaoz U."/>
            <person name="Brodie E.L."/>
            <person name="Williams K.H."/>
            <person name="Hubbard S.S."/>
            <person name="Banfield J.F."/>
        </authorList>
    </citation>
    <scope>NUCLEOTIDE SEQUENCE [LARGE SCALE GENOMIC DNA]</scope>
</reference>
<dbReference type="Proteomes" id="UP000186670">
    <property type="component" value="Unassembled WGS sequence"/>
</dbReference>
<evidence type="ECO:0000313" key="6">
    <source>
        <dbReference type="Proteomes" id="UP000186670"/>
    </source>
</evidence>
<dbReference type="SMART" id="SM00479">
    <property type="entry name" value="EXOIII"/>
    <property type="match status" value="1"/>
</dbReference>
<keyword evidence="2" id="KW-0378">Hydrolase</keyword>
<evidence type="ECO:0000256" key="1">
    <source>
        <dbReference type="ARBA" id="ARBA00022722"/>
    </source>
</evidence>
<protein>
    <recommendedName>
        <fullName evidence="4">Exonuclease domain-containing protein</fullName>
    </recommendedName>
</protein>
<keyword evidence="1" id="KW-0540">Nuclease</keyword>
<gene>
    <name evidence="5" type="ORF">A2811_01410</name>
</gene>
<organism evidence="5 6">
    <name type="scientific">Candidatus Campbellbacteria bacterium RIFCSPHIGHO2_01_FULL_34_10</name>
    <dbReference type="NCBI Taxonomy" id="1797577"/>
    <lineage>
        <taxon>Bacteria</taxon>
        <taxon>Candidatus Campbelliibacteriota</taxon>
    </lineage>
</organism>
<dbReference type="CDD" id="cd06127">
    <property type="entry name" value="DEDDh"/>
    <property type="match status" value="1"/>
</dbReference>
<dbReference type="Pfam" id="PF00929">
    <property type="entry name" value="RNase_T"/>
    <property type="match status" value="1"/>
</dbReference>
<dbReference type="GO" id="GO:0008408">
    <property type="term" value="F:3'-5' exonuclease activity"/>
    <property type="evidence" value="ECO:0007669"/>
    <property type="project" value="TreeGrafter"/>
</dbReference>
<dbReference type="PANTHER" id="PTHR30231:SF4">
    <property type="entry name" value="PROTEIN NEN2"/>
    <property type="match status" value="1"/>
</dbReference>
<evidence type="ECO:0000256" key="2">
    <source>
        <dbReference type="ARBA" id="ARBA00022801"/>
    </source>
</evidence>
<name>A0A1F5ELV5_9BACT</name>
<sequence>MAGDFLFCATIILMKDKLIFLDTETTGNDLEKDRLMQVCYKIDDKLTVKNFKPPVPISVKAMSITNITNKMVENEEPFVGSETSKELNDLLKENILVAHNAKFDIAMLNNEGLNVPQYICTLRLARYLDEKQEIPEYNLQFLRYYYDVDLENIVAHSADGDVKVLEAVFGHLYKIAKAKAPDTDYEVIIKRMVDISSKPSIIKKFVFGKHNGSHVEDVAKIDAGYLEWLLKQKEIEGTDEDWIYTLKFYLNKI</sequence>